<dbReference type="GO" id="GO:0030091">
    <property type="term" value="P:protein repair"/>
    <property type="evidence" value="ECO:0007669"/>
    <property type="project" value="UniProtKB-UniRule"/>
</dbReference>
<comment type="cofactor">
    <cofactor evidence="7">
        <name>heme b</name>
        <dbReference type="ChEBI" id="CHEBI:60344"/>
    </cofactor>
    <text evidence="7">Binds 1 heme b (iron(II)-protoporphyrin IX) group per subunit.</text>
</comment>
<evidence type="ECO:0000313" key="9">
    <source>
        <dbReference type="EMBL" id="MBC8334283.1"/>
    </source>
</evidence>
<dbReference type="AlphaFoldDB" id="A0A8J6NF73"/>
<comment type="caution">
    <text evidence="9">The sequence shown here is derived from an EMBL/GenBank/DDBJ whole genome shotgun (WGS) entry which is preliminary data.</text>
</comment>
<evidence type="ECO:0000313" key="10">
    <source>
        <dbReference type="Proteomes" id="UP000614469"/>
    </source>
</evidence>
<reference evidence="9 10" key="1">
    <citation type="submission" date="2020-08" db="EMBL/GenBank/DDBJ databases">
        <title>Bridging the membrane lipid divide: bacteria of the FCB group superphylum have the potential to synthesize archaeal ether lipids.</title>
        <authorList>
            <person name="Villanueva L."/>
            <person name="Von Meijenfeldt F.A.B."/>
            <person name="Westbye A.B."/>
            <person name="Yadav S."/>
            <person name="Hopmans E.C."/>
            <person name="Dutilh B.E."/>
            <person name="Sinninghe Damste J.S."/>
        </authorList>
    </citation>
    <scope>NUCLEOTIDE SEQUENCE [LARGE SCALE GENOMIC DNA]</scope>
    <source>
        <strain evidence="9">NIOZ-UU36</strain>
    </source>
</reference>
<organism evidence="9 10">
    <name type="scientific">Candidatus Desulfolinea nitratireducens</name>
    <dbReference type="NCBI Taxonomy" id="2841698"/>
    <lineage>
        <taxon>Bacteria</taxon>
        <taxon>Bacillati</taxon>
        <taxon>Chloroflexota</taxon>
        <taxon>Anaerolineae</taxon>
        <taxon>Anaerolineales</taxon>
        <taxon>Anaerolineales incertae sedis</taxon>
        <taxon>Candidatus Desulfolinea</taxon>
    </lineage>
</organism>
<accession>A0A8J6NF73</accession>
<proteinExistence type="inferred from homology"/>
<keyword evidence="2 7" id="KW-0813">Transport</keyword>
<dbReference type="HAMAP" id="MF_01207">
    <property type="entry name" value="MsrQ"/>
    <property type="match status" value="1"/>
</dbReference>
<dbReference type="PANTHER" id="PTHR36964:SF1">
    <property type="entry name" value="PROTEIN-METHIONINE-SULFOXIDE REDUCTASE HEME-BINDING SUBUNIT MSRQ"/>
    <property type="match status" value="1"/>
</dbReference>
<dbReference type="GO" id="GO:0010181">
    <property type="term" value="F:FMN binding"/>
    <property type="evidence" value="ECO:0007669"/>
    <property type="project" value="UniProtKB-UniRule"/>
</dbReference>
<keyword evidence="7" id="KW-1003">Cell membrane</keyword>
<gene>
    <name evidence="7" type="primary">msrQ</name>
    <name evidence="9" type="ORF">H8E29_03370</name>
</gene>
<sequence length="210" mass="24099">MKKNTWKFTPLQIAAHVGALIPLLWMIWDIFTNNFGPDPIREFTLRTGKTALTLLLLSLACTPINILFKYKQVLKLRRPLGLYSFLYASIHFSIFIGVDYFFNFALIQDALLEKRYAIVGLTTGLILLTLAITSTLGWQRRLKKNWKKLHRLVYLAGALAVTHYIWLVKQGVIQPWIYAGILLILLTLRVKPVKKWAGSLLKGVRFSRAT</sequence>
<comment type="subcellular location">
    <subcellularLocation>
        <location evidence="7">Cell membrane</location>
        <topology evidence="7">Multi-pass membrane protein</topology>
    </subcellularLocation>
    <subcellularLocation>
        <location evidence="1">Membrane</location>
        <topology evidence="1">Multi-pass membrane protein</topology>
    </subcellularLocation>
</comment>
<dbReference type="Pfam" id="PF01794">
    <property type="entry name" value="Ferric_reduct"/>
    <property type="match status" value="1"/>
</dbReference>
<dbReference type="GO" id="GO:0005886">
    <property type="term" value="C:plasma membrane"/>
    <property type="evidence" value="ECO:0007669"/>
    <property type="project" value="UniProtKB-SubCell"/>
</dbReference>
<feature type="transmembrane region" description="Helical" evidence="7">
    <location>
        <begin position="173"/>
        <end position="190"/>
    </location>
</feature>
<feature type="transmembrane region" description="Helical" evidence="7">
    <location>
        <begin position="51"/>
        <end position="68"/>
    </location>
</feature>
<evidence type="ECO:0000256" key="6">
    <source>
        <dbReference type="ARBA" id="ARBA00023136"/>
    </source>
</evidence>
<dbReference type="PANTHER" id="PTHR36964">
    <property type="entry name" value="PROTEIN-METHIONINE-SULFOXIDE REDUCTASE HEME-BINDING SUBUNIT MSRQ"/>
    <property type="match status" value="1"/>
</dbReference>
<keyword evidence="3 7" id="KW-0812">Transmembrane</keyword>
<evidence type="ECO:0000256" key="2">
    <source>
        <dbReference type="ARBA" id="ARBA00022448"/>
    </source>
</evidence>
<dbReference type="Proteomes" id="UP000614469">
    <property type="component" value="Unassembled WGS sequence"/>
</dbReference>
<dbReference type="GO" id="GO:0046872">
    <property type="term" value="F:metal ion binding"/>
    <property type="evidence" value="ECO:0007669"/>
    <property type="project" value="UniProtKB-KW"/>
</dbReference>
<comment type="similarity">
    <text evidence="7">Belongs to the MsrQ family.</text>
</comment>
<dbReference type="EMBL" id="JACNJN010000057">
    <property type="protein sequence ID" value="MBC8334283.1"/>
    <property type="molecule type" value="Genomic_DNA"/>
</dbReference>
<keyword evidence="7" id="KW-0479">Metal-binding</keyword>
<keyword evidence="4 7" id="KW-1133">Transmembrane helix</keyword>
<evidence type="ECO:0000256" key="7">
    <source>
        <dbReference type="HAMAP-Rule" id="MF_01207"/>
    </source>
</evidence>
<name>A0A8J6NF73_9CHLR</name>
<keyword evidence="7" id="KW-0349">Heme</keyword>
<dbReference type="InterPro" id="IPR013130">
    <property type="entry name" value="Fe3_Rdtase_TM_dom"/>
</dbReference>
<dbReference type="GO" id="GO:0009055">
    <property type="term" value="F:electron transfer activity"/>
    <property type="evidence" value="ECO:0007669"/>
    <property type="project" value="UniProtKB-UniRule"/>
</dbReference>
<evidence type="ECO:0000256" key="4">
    <source>
        <dbReference type="ARBA" id="ARBA00022989"/>
    </source>
</evidence>
<comment type="function">
    <text evidence="7">Part of the MsrPQ system that repairs oxidized cell envelope proteins containing methionine sulfoxide residues (Met-O), using respiratory chain electrons. Thus protects these proteins from oxidative-stress damage caused by reactive species of oxygen and chlorine. MsrPQ is essential for the maintenance of envelope integrity under bleach stress, rescuing a wide series of structurally unrelated cell envelope proteins from methionine oxidation. MsrQ provides electrons for reduction to the reductase catalytic subunit MsrP, using the quinone pool of the respiratory chain.</text>
</comment>
<evidence type="ECO:0000256" key="1">
    <source>
        <dbReference type="ARBA" id="ARBA00004141"/>
    </source>
</evidence>
<feature type="transmembrane region" description="Helical" evidence="7">
    <location>
        <begin position="12"/>
        <end position="31"/>
    </location>
</feature>
<keyword evidence="6 7" id="KW-0472">Membrane</keyword>
<comment type="cofactor">
    <cofactor evidence="7">
        <name>FMN</name>
        <dbReference type="ChEBI" id="CHEBI:58210"/>
    </cofactor>
    <text evidence="7">Binds 1 FMN per subunit.</text>
</comment>
<feature type="transmembrane region" description="Helical" evidence="7">
    <location>
        <begin position="116"/>
        <end position="137"/>
    </location>
</feature>
<feature type="transmembrane region" description="Helical" evidence="7">
    <location>
        <begin position="80"/>
        <end position="104"/>
    </location>
</feature>
<feature type="transmembrane region" description="Helical" evidence="7">
    <location>
        <begin position="149"/>
        <end position="167"/>
    </location>
</feature>
<keyword evidence="7" id="KW-0249">Electron transport</keyword>
<evidence type="ECO:0000256" key="5">
    <source>
        <dbReference type="ARBA" id="ARBA00023004"/>
    </source>
</evidence>
<protein>
    <recommendedName>
        <fullName evidence="7">Protein-methionine-sulfoxide reductase heme-binding subunit MsrQ</fullName>
    </recommendedName>
    <alternativeName>
        <fullName evidence="7">Flavocytochrome MsrQ</fullName>
    </alternativeName>
</protein>
<dbReference type="GO" id="GO:0016679">
    <property type="term" value="F:oxidoreductase activity, acting on diphenols and related substances as donors"/>
    <property type="evidence" value="ECO:0007669"/>
    <property type="project" value="TreeGrafter"/>
</dbReference>
<comment type="subunit">
    <text evidence="7">Heterodimer of a catalytic subunit (MsrP) and a heme-binding subunit (MsrQ).</text>
</comment>
<dbReference type="InterPro" id="IPR022837">
    <property type="entry name" value="MsrQ-like"/>
</dbReference>
<evidence type="ECO:0000256" key="3">
    <source>
        <dbReference type="ARBA" id="ARBA00022692"/>
    </source>
</evidence>
<keyword evidence="7" id="KW-0285">Flavoprotein</keyword>
<evidence type="ECO:0000259" key="8">
    <source>
        <dbReference type="Pfam" id="PF01794"/>
    </source>
</evidence>
<dbReference type="GO" id="GO:0020037">
    <property type="term" value="F:heme binding"/>
    <property type="evidence" value="ECO:0007669"/>
    <property type="project" value="UniProtKB-UniRule"/>
</dbReference>
<feature type="domain" description="Ferric oxidoreductase" evidence="8">
    <location>
        <begin position="48"/>
        <end position="160"/>
    </location>
</feature>
<keyword evidence="5 7" id="KW-0408">Iron</keyword>
<keyword evidence="7" id="KW-0288">FMN</keyword>